<dbReference type="InterPro" id="IPR001962">
    <property type="entry name" value="Asn_synthase"/>
</dbReference>
<protein>
    <recommendedName>
        <fullName evidence="2">asparagine synthase (glutamine-hydrolyzing)</fullName>
        <ecNumber evidence="2">6.3.5.4</ecNumber>
    </recommendedName>
</protein>
<name>A0ABT9NFN0_9ACTO</name>
<dbReference type="EC" id="6.3.5.4" evidence="2"/>
<sequence length="521" mass="58093">MRLADPELWDVYEQRIGTVYWRANLGTTPIDVECQEVVDWALAQRGHWAAVVVNTAGTFAVTDNLRSFPILYSNDADPLVSSTAEPLLDAMRGPRLDRAAAAEFVHAGYLFGPQTLIAGISSARASAVTDISTGRVVAEYRMATSYTEADADPDEYLEYFYRVILKAFEPIVASGRQLLVPLSGGADSRLIMMVLRELGASNVLAFTYGTAGSTEVRVSREVARSAGYEWRGITLEPGVVRERWLRPETGDFLRYAWSGEALPHIQDWYALGDLHGETESGAIVLAGHTIVGNEHDDERLAGAAISVDDAVRLVAAHHFHLRGATSLADLPDPLVARLRDHLEKTWIPNDPAHNAKVLVDINSLTRQPRYINNSMRGYEHFGFNWALPMLNADVWDAWLSGPRALHTGKREHYVRFVNEGFARAFDADLQYFAPRVGQIEPERKKRIKAVLSAVRLLDPLTNLARIRTERHHPMAFEALAGTLSLEQFTRRLLRGQSTLGVYCDLFLANEWVPDQKVVPEP</sequence>
<dbReference type="InterPro" id="IPR051786">
    <property type="entry name" value="ASN_synthetase/amidase"/>
</dbReference>
<evidence type="ECO:0000256" key="4">
    <source>
        <dbReference type="ARBA" id="ARBA00048741"/>
    </source>
</evidence>
<dbReference type="SUPFAM" id="SSF52402">
    <property type="entry name" value="Adenine nucleotide alpha hydrolases-like"/>
    <property type="match status" value="1"/>
</dbReference>
<evidence type="ECO:0000256" key="2">
    <source>
        <dbReference type="ARBA" id="ARBA00012737"/>
    </source>
</evidence>
<reference evidence="6 7" key="1">
    <citation type="submission" date="2023-07" db="EMBL/GenBank/DDBJ databases">
        <title>Sequencing the genomes of 1000 actinobacteria strains.</title>
        <authorList>
            <person name="Klenk H.-P."/>
        </authorList>
    </citation>
    <scope>NUCLEOTIDE SEQUENCE [LARGE SCALE GENOMIC DNA]</scope>
    <source>
        <strain evidence="6 7">DSM 17163</strain>
    </source>
</reference>
<dbReference type="RefSeq" id="WP_307682257.1">
    <property type="nucleotide sequence ID" value="NZ_JAUSQX010000001.1"/>
</dbReference>
<dbReference type="Pfam" id="PF00733">
    <property type="entry name" value="Asn_synthase"/>
    <property type="match status" value="1"/>
</dbReference>
<keyword evidence="3" id="KW-0028">Amino-acid biosynthesis</keyword>
<keyword evidence="6" id="KW-0436">Ligase</keyword>
<evidence type="ECO:0000313" key="6">
    <source>
        <dbReference type="EMBL" id="MDP9806010.1"/>
    </source>
</evidence>
<dbReference type="PANTHER" id="PTHR43284">
    <property type="entry name" value="ASPARAGINE SYNTHETASE (GLUTAMINE-HYDROLYZING)"/>
    <property type="match status" value="1"/>
</dbReference>
<feature type="domain" description="Asparagine synthetase" evidence="5">
    <location>
        <begin position="174"/>
        <end position="237"/>
    </location>
</feature>
<dbReference type="Proteomes" id="UP001243212">
    <property type="component" value="Unassembled WGS sequence"/>
</dbReference>
<dbReference type="GO" id="GO:0004066">
    <property type="term" value="F:asparagine synthase (glutamine-hydrolyzing) activity"/>
    <property type="evidence" value="ECO:0007669"/>
    <property type="project" value="UniProtKB-EC"/>
</dbReference>
<keyword evidence="7" id="KW-1185">Reference proteome</keyword>
<evidence type="ECO:0000256" key="1">
    <source>
        <dbReference type="ARBA" id="ARBA00005187"/>
    </source>
</evidence>
<dbReference type="PANTHER" id="PTHR43284:SF1">
    <property type="entry name" value="ASPARAGINE SYNTHETASE"/>
    <property type="match status" value="1"/>
</dbReference>
<comment type="catalytic activity">
    <reaction evidence="4">
        <text>L-aspartate + L-glutamine + ATP + H2O = L-asparagine + L-glutamate + AMP + diphosphate + H(+)</text>
        <dbReference type="Rhea" id="RHEA:12228"/>
        <dbReference type="ChEBI" id="CHEBI:15377"/>
        <dbReference type="ChEBI" id="CHEBI:15378"/>
        <dbReference type="ChEBI" id="CHEBI:29985"/>
        <dbReference type="ChEBI" id="CHEBI:29991"/>
        <dbReference type="ChEBI" id="CHEBI:30616"/>
        <dbReference type="ChEBI" id="CHEBI:33019"/>
        <dbReference type="ChEBI" id="CHEBI:58048"/>
        <dbReference type="ChEBI" id="CHEBI:58359"/>
        <dbReference type="ChEBI" id="CHEBI:456215"/>
        <dbReference type="EC" id="6.3.5.4"/>
    </reaction>
</comment>
<gene>
    <name evidence="6" type="ORF">J2S70_000592</name>
</gene>
<comment type="caution">
    <text evidence="6">The sequence shown here is derived from an EMBL/GenBank/DDBJ whole genome shotgun (WGS) entry which is preliminary data.</text>
</comment>
<evidence type="ECO:0000313" key="7">
    <source>
        <dbReference type="Proteomes" id="UP001243212"/>
    </source>
</evidence>
<evidence type="ECO:0000256" key="3">
    <source>
        <dbReference type="ARBA" id="ARBA00022888"/>
    </source>
</evidence>
<organism evidence="6 7">
    <name type="scientific">Trueperella bonasi</name>
    <dbReference type="NCBI Taxonomy" id="312286"/>
    <lineage>
        <taxon>Bacteria</taxon>
        <taxon>Bacillati</taxon>
        <taxon>Actinomycetota</taxon>
        <taxon>Actinomycetes</taxon>
        <taxon>Actinomycetales</taxon>
        <taxon>Actinomycetaceae</taxon>
        <taxon>Trueperella</taxon>
    </lineage>
</organism>
<proteinExistence type="predicted"/>
<comment type="pathway">
    <text evidence="1">Amino-acid biosynthesis; L-asparagine biosynthesis; L-asparagine from L-aspartate (L-Gln route): step 1/1.</text>
</comment>
<dbReference type="InterPro" id="IPR014729">
    <property type="entry name" value="Rossmann-like_a/b/a_fold"/>
</dbReference>
<evidence type="ECO:0000259" key="5">
    <source>
        <dbReference type="Pfam" id="PF00733"/>
    </source>
</evidence>
<dbReference type="Gene3D" id="3.40.50.620">
    <property type="entry name" value="HUPs"/>
    <property type="match status" value="1"/>
</dbReference>
<accession>A0ABT9NFN0</accession>
<keyword evidence="3" id="KW-0061">Asparagine biosynthesis</keyword>
<dbReference type="EMBL" id="JAUSQX010000001">
    <property type="protein sequence ID" value="MDP9806010.1"/>
    <property type="molecule type" value="Genomic_DNA"/>
</dbReference>